<dbReference type="PANTHER" id="PTHR30204">
    <property type="entry name" value="REDOX-CYCLING DRUG-SENSING TRANSCRIPTIONAL ACTIVATOR SOXR"/>
    <property type="match status" value="1"/>
</dbReference>
<reference evidence="3 4" key="1">
    <citation type="submission" date="2024-10" db="EMBL/GenBank/DDBJ databases">
        <title>The Natural Products Discovery Center: Release of the First 8490 Sequenced Strains for Exploring Actinobacteria Biosynthetic Diversity.</title>
        <authorList>
            <person name="Kalkreuter E."/>
            <person name="Kautsar S.A."/>
            <person name="Yang D."/>
            <person name="Bader C.D."/>
            <person name="Teijaro C.N."/>
            <person name="Fluegel L."/>
            <person name="Davis C.M."/>
            <person name="Simpson J.R."/>
            <person name="Lauterbach L."/>
            <person name="Steele A.D."/>
            <person name="Gui C."/>
            <person name="Meng S."/>
            <person name="Li G."/>
            <person name="Viehrig K."/>
            <person name="Ye F."/>
            <person name="Su P."/>
            <person name="Kiefer A.F."/>
            <person name="Nichols A."/>
            <person name="Cepeda A.J."/>
            <person name="Yan W."/>
            <person name="Fan B."/>
            <person name="Jiang Y."/>
            <person name="Adhikari A."/>
            <person name="Zheng C.-J."/>
            <person name="Schuster L."/>
            <person name="Cowan T.M."/>
            <person name="Smanski M.J."/>
            <person name="Chevrette M.G."/>
            <person name="De Carvalho L.P.S."/>
            <person name="Shen B."/>
        </authorList>
    </citation>
    <scope>NUCLEOTIDE SEQUENCE [LARGE SCALE GENOMIC DNA]</scope>
    <source>
        <strain evidence="3 4">NPDC049639</strain>
    </source>
</reference>
<sequence length="141" mass="15985">MSIHEVARESGLSGPTLRYYEQVGLIGPVERDENSHRMYGADDVRVVQTLSCLRAVGMGIEDMRRYVANLERRGETAAEQRDLLLQHAERVEEEMAAKRVRLAYLRAKAAMWDARDRQDAAAETEATDEVRRAGLELRVIA</sequence>
<dbReference type="SMART" id="SM00422">
    <property type="entry name" value="HTH_MERR"/>
    <property type="match status" value="1"/>
</dbReference>
<protein>
    <submittedName>
        <fullName evidence="3">MerR family transcriptional regulator</fullName>
    </submittedName>
</protein>
<gene>
    <name evidence="3" type="ORF">ACIB24_09905</name>
</gene>
<dbReference type="RefSeq" id="WP_398278948.1">
    <property type="nucleotide sequence ID" value="NZ_JBITLV010000003.1"/>
</dbReference>
<name>A0ABW8ALX9_9ACTN</name>
<dbReference type="PRINTS" id="PR00040">
    <property type="entry name" value="HTHMERR"/>
</dbReference>
<dbReference type="SUPFAM" id="SSF46955">
    <property type="entry name" value="Putative DNA-binding domain"/>
    <property type="match status" value="1"/>
</dbReference>
<keyword evidence="1" id="KW-0238">DNA-binding</keyword>
<evidence type="ECO:0000313" key="3">
    <source>
        <dbReference type="EMBL" id="MFI7587375.1"/>
    </source>
</evidence>
<dbReference type="InterPro" id="IPR000551">
    <property type="entry name" value="MerR-type_HTH_dom"/>
</dbReference>
<comment type="caution">
    <text evidence="3">The sequence shown here is derived from an EMBL/GenBank/DDBJ whole genome shotgun (WGS) entry which is preliminary data.</text>
</comment>
<dbReference type="Gene3D" id="1.10.1660.10">
    <property type="match status" value="1"/>
</dbReference>
<evidence type="ECO:0000259" key="2">
    <source>
        <dbReference type="PROSITE" id="PS50937"/>
    </source>
</evidence>
<dbReference type="EMBL" id="JBITLV010000003">
    <property type="protein sequence ID" value="MFI7587375.1"/>
    <property type="molecule type" value="Genomic_DNA"/>
</dbReference>
<keyword evidence="4" id="KW-1185">Reference proteome</keyword>
<accession>A0ABW8ALX9</accession>
<dbReference type="PROSITE" id="PS50937">
    <property type="entry name" value="HTH_MERR_2"/>
    <property type="match status" value="1"/>
</dbReference>
<dbReference type="Proteomes" id="UP001612915">
    <property type="component" value="Unassembled WGS sequence"/>
</dbReference>
<feature type="domain" description="HTH merR-type" evidence="2">
    <location>
        <begin position="1"/>
        <end position="69"/>
    </location>
</feature>
<proteinExistence type="predicted"/>
<evidence type="ECO:0000313" key="4">
    <source>
        <dbReference type="Proteomes" id="UP001612915"/>
    </source>
</evidence>
<evidence type="ECO:0000256" key="1">
    <source>
        <dbReference type="ARBA" id="ARBA00023125"/>
    </source>
</evidence>
<organism evidence="3 4">
    <name type="scientific">Spongisporangium articulatum</name>
    <dbReference type="NCBI Taxonomy" id="3362603"/>
    <lineage>
        <taxon>Bacteria</taxon>
        <taxon>Bacillati</taxon>
        <taxon>Actinomycetota</taxon>
        <taxon>Actinomycetes</taxon>
        <taxon>Kineosporiales</taxon>
        <taxon>Kineosporiaceae</taxon>
        <taxon>Spongisporangium</taxon>
    </lineage>
</organism>
<dbReference type="PANTHER" id="PTHR30204:SF98">
    <property type="entry name" value="HTH-TYPE TRANSCRIPTIONAL REGULATOR ADHR"/>
    <property type="match status" value="1"/>
</dbReference>
<dbReference type="Pfam" id="PF13411">
    <property type="entry name" value="MerR_1"/>
    <property type="match status" value="1"/>
</dbReference>
<dbReference type="CDD" id="cd01109">
    <property type="entry name" value="HTH_YyaN"/>
    <property type="match status" value="1"/>
</dbReference>
<dbReference type="InterPro" id="IPR047057">
    <property type="entry name" value="MerR_fam"/>
</dbReference>
<dbReference type="InterPro" id="IPR009061">
    <property type="entry name" value="DNA-bd_dom_put_sf"/>
</dbReference>